<evidence type="ECO:0000256" key="1">
    <source>
        <dbReference type="SAM" id="MobiDB-lite"/>
    </source>
</evidence>
<organism evidence="3 4">
    <name type="scientific">Trichonephila clavata</name>
    <name type="common">Joro spider</name>
    <name type="synonym">Nephila clavata</name>
    <dbReference type="NCBI Taxonomy" id="2740835"/>
    <lineage>
        <taxon>Eukaryota</taxon>
        <taxon>Metazoa</taxon>
        <taxon>Ecdysozoa</taxon>
        <taxon>Arthropoda</taxon>
        <taxon>Chelicerata</taxon>
        <taxon>Arachnida</taxon>
        <taxon>Araneae</taxon>
        <taxon>Araneomorphae</taxon>
        <taxon>Entelegynae</taxon>
        <taxon>Araneoidea</taxon>
        <taxon>Nephilidae</taxon>
        <taxon>Trichonephila</taxon>
    </lineage>
</organism>
<sequence length="90" mass="9714">MMSIVLVHYFSALAFSPQGDAGEHHSMLFRFGGARETPGLDLRKQQSSKNLVLHSPFGKNPVTSQSGPDSDHQSSDVAQGNTFFSFLSSG</sequence>
<proteinExistence type="predicted"/>
<dbReference type="AlphaFoldDB" id="A0A8X6EZL7"/>
<feature type="region of interest" description="Disordered" evidence="1">
    <location>
        <begin position="51"/>
        <end position="77"/>
    </location>
</feature>
<dbReference type="EMBL" id="BMAO01030056">
    <property type="protein sequence ID" value="GFQ65396.1"/>
    <property type="molecule type" value="Genomic_DNA"/>
</dbReference>
<comment type="caution">
    <text evidence="3">The sequence shown here is derived from an EMBL/GenBank/DDBJ whole genome shotgun (WGS) entry which is preliminary data.</text>
</comment>
<accession>A0A8X6EZL7</accession>
<protein>
    <submittedName>
        <fullName evidence="3">Uncharacterized protein</fullName>
    </submittedName>
</protein>
<keyword evidence="2" id="KW-0732">Signal</keyword>
<dbReference type="Proteomes" id="UP000887116">
    <property type="component" value="Unassembled WGS sequence"/>
</dbReference>
<name>A0A8X6EZL7_TRICU</name>
<evidence type="ECO:0000313" key="4">
    <source>
        <dbReference type="Proteomes" id="UP000887116"/>
    </source>
</evidence>
<feature type="chain" id="PRO_5036462614" evidence="2">
    <location>
        <begin position="22"/>
        <end position="90"/>
    </location>
</feature>
<gene>
    <name evidence="3" type="ORF">TNCT_577811</name>
</gene>
<feature type="signal peptide" evidence="2">
    <location>
        <begin position="1"/>
        <end position="21"/>
    </location>
</feature>
<reference evidence="3" key="1">
    <citation type="submission" date="2020-07" db="EMBL/GenBank/DDBJ databases">
        <title>Multicomponent nature underlies the extraordinary mechanical properties of spider dragline silk.</title>
        <authorList>
            <person name="Kono N."/>
            <person name="Nakamura H."/>
            <person name="Mori M."/>
            <person name="Yoshida Y."/>
            <person name="Ohtoshi R."/>
            <person name="Malay A.D."/>
            <person name="Moran D.A.P."/>
            <person name="Tomita M."/>
            <person name="Numata K."/>
            <person name="Arakawa K."/>
        </authorList>
    </citation>
    <scope>NUCLEOTIDE SEQUENCE</scope>
</reference>
<evidence type="ECO:0000313" key="3">
    <source>
        <dbReference type="EMBL" id="GFQ65396.1"/>
    </source>
</evidence>
<evidence type="ECO:0000256" key="2">
    <source>
        <dbReference type="SAM" id="SignalP"/>
    </source>
</evidence>
<keyword evidence="4" id="KW-1185">Reference proteome</keyword>